<dbReference type="PROSITE" id="PS50110">
    <property type="entry name" value="RESPONSE_REGULATORY"/>
    <property type="match status" value="1"/>
</dbReference>
<dbReference type="OrthoDB" id="7631574at2"/>
<dbReference type="SMART" id="SM00448">
    <property type="entry name" value="REC"/>
    <property type="match status" value="1"/>
</dbReference>
<feature type="modified residue" description="4-aspartylphosphate" evidence="1">
    <location>
        <position position="69"/>
    </location>
</feature>
<keyword evidence="1" id="KW-0597">Phosphoprotein</keyword>
<dbReference type="InterPro" id="IPR052893">
    <property type="entry name" value="TCS_response_regulator"/>
</dbReference>
<name>A0A385SIT8_9BACT</name>
<dbReference type="InterPro" id="IPR011006">
    <property type="entry name" value="CheY-like_superfamily"/>
</dbReference>
<evidence type="ECO:0000313" key="3">
    <source>
        <dbReference type="EMBL" id="AYB29835.1"/>
    </source>
</evidence>
<evidence type="ECO:0000259" key="2">
    <source>
        <dbReference type="PROSITE" id="PS50110"/>
    </source>
</evidence>
<dbReference type="Proteomes" id="UP000266183">
    <property type="component" value="Chromosome"/>
</dbReference>
<keyword evidence="4" id="KW-1185">Reference proteome</keyword>
<reference evidence="4" key="1">
    <citation type="submission" date="2018-09" db="EMBL/GenBank/DDBJ databases">
        <title>Chryseolinea sp. KIS68-18 isolated from soil.</title>
        <authorList>
            <person name="Weon H.-Y."/>
            <person name="Kwon S.-W."/>
            <person name="Lee S.A."/>
        </authorList>
    </citation>
    <scope>NUCLEOTIDE SEQUENCE [LARGE SCALE GENOMIC DNA]</scope>
    <source>
        <strain evidence="4">KIS68-18</strain>
    </source>
</reference>
<dbReference type="GO" id="GO:0000160">
    <property type="term" value="P:phosphorelay signal transduction system"/>
    <property type="evidence" value="ECO:0007669"/>
    <property type="project" value="InterPro"/>
</dbReference>
<dbReference type="EMBL" id="CP032382">
    <property type="protein sequence ID" value="AYB29835.1"/>
    <property type="molecule type" value="Genomic_DNA"/>
</dbReference>
<dbReference type="RefSeq" id="WP_119753144.1">
    <property type="nucleotide sequence ID" value="NZ_CP032382.1"/>
</dbReference>
<evidence type="ECO:0000256" key="1">
    <source>
        <dbReference type="PROSITE-ProRule" id="PRU00169"/>
    </source>
</evidence>
<dbReference type="Pfam" id="PF00072">
    <property type="entry name" value="Response_reg"/>
    <property type="match status" value="1"/>
</dbReference>
<protein>
    <submittedName>
        <fullName evidence="3">Response regulator</fullName>
    </submittedName>
</protein>
<organism evidence="3 4">
    <name type="scientific">Chryseolinea soli</name>
    <dbReference type="NCBI Taxonomy" id="2321403"/>
    <lineage>
        <taxon>Bacteria</taxon>
        <taxon>Pseudomonadati</taxon>
        <taxon>Bacteroidota</taxon>
        <taxon>Cytophagia</taxon>
        <taxon>Cytophagales</taxon>
        <taxon>Fulvivirgaceae</taxon>
        <taxon>Chryseolinea</taxon>
    </lineage>
</organism>
<dbReference type="SUPFAM" id="SSF52172">
    <property type="entry name" value="CheY-like"/>
    <property type="match status" value="1"/>
</dbReference>
<dbReference type="PANTHER" id="PTHR44520:SF2">
    <property type="entry name" value="RESPONSE REGULATOR RCP1"/>
    <property type="match status" value="1"/>
</dbReference>
<dbReference type="InterPro" id="IPR001789">
    <property type="entry name" value="Sig_transdc_resp-reg_receiver"/>
</dbReference>
<dbReference type="PANTHER" id="PTHR44520">
    <property type="entry name" value="RESPONSE REGULATOR RCP1-RELATED"/>
    <property type="match status" value="1"/>
</dbReference>
<dbReference type="KEGG" id="chk:D4L85_04240"/>
<dbReference type="CDD" id="cd17557">
    <property type="entry name" value="REC_Rcp-like"/>
    <property type="match status" value="1"/>
</dbReference>
<evidence type="ECO:0000313" key="4">
    <source>
        <dbReference type="Proteomes" id="UP000266183"/>
    </source>
</evidence>
<dbReference type="AlphaFoldDB" id="A0A385SIT8"/>
<gene>
    <name evidence="3" type="ORF">D4L85_04240</name>
</gene>
<proteinExistence type="predicted"/>
<sequence length="148" mass="17037">MKRNLSMPTILMADDDPDDRMLIKEALEENNLLNPIHFVEDGTELLDYLHRRGRFLTEKAPKPALILLDLNMPKMDGREALHYIKNDPSLRRIPVVVLTTSKAEEDIVKTYDLGVNSFICKPVRFDELVEVTREIGNYWFGTVALPRA</sequence>
<dbReference type="Gene3D" id="3.40.50.2300">
    <property type="match status" value="1"/>
</dbReference>
<accession>A0A385SIT8</accession>
<feature type="domain" description="Response regulatory" evidence="2">
    <location>
        <begin position="9"/>
        <end position="136"/>
    </location>
</feature>